<evidence type="ECO:0000256" key="1">
    <source>
        <dbReference type="SAM" id="Coils"/>
    </source>
</evidence>
<feature type="transmembrane region" description="Helical" evidence="2">
    <location>
        <begin position="106"/>
        <end position="130"/>
    </location>
</feature>
<proteinExistence type="predicted"/>
<feature type="transmembrane region" description="Helical" evidence="2">
    <location>
        <begin position="66"/>
        <end position="86"/>
    </location>
</feature>
<accession>A0A7S0ZUI9</accession>
<feature type="transmembrane region" description="Helical" evidence="2">
    <location>
        <begin position="142"/>
        <end position="164"/>
    </location>
</feature>
<gene>
    <name evidence="3" type="ORF">NSCI0253_LOCUS7088</name>
</gene>
<name>A0A7S0ZUI9_NOCSC</name>
<protein>
    <submittedName>
        <fullName evidence="3">Uncharacterized protein</fullName>
    </submittedName>
</protein>
<feature type="transmembrane region" description="Helical" evidence="2">
    <location>
        <begin position="350"/>
        <end position="373"/>
    </location>
</feature>
<evidence type="ECO:0000313" key="3">
    <source>
        <dbReference type="EMBL" id="CAD8832740.1"/>
    </source>
</evidence>
<organism evidence="3">
    <name type="scientific">Noctiluca scintillans</name>
    <name type="common">Sea sparkle</name>
    <name type="synonym">Red tide dinoflagellate</name>
    <dbReference type="NCBI Taxonomy" id="2966"/>
    <lineage>
        <taxon>Eukaryota</taxon>
        <taxon>Sar</taxon>
        <taxon>Alveolata</taxon>
        <taxon>Dinophyceae</taxon>
        <taxon>Noctilucales</taxon>
        <taxon>Noctilucaceae</taxon>
        <taxon>Noctiluca</taxon>
    </lineage>
</organism>
<dbReference type="EMBL" id="HBFQ01010126">
    <property type="protein sequence ID" value="CAD8832740.1"/>
    <property type="molecule type" value="Transcribed_RNA"/>
</dbReference>
<keyword evidence="2" id="KW-0472">Membrane</keyword>
<keyword evidence="1" id="KW-0175">Coiled coil</keyword>
<keyword evidence="2" id="KW-0812">Transmembrane</keyword>
<dbReference type="AlphaFoldDB" id="A0A7S0ZUI9"/>
<keyword evidence="2" id="KW-1133">Transmembrane helix</keyword>
<feature type="coiled-coil region" evidence="1">
    <location>
        <begin position="392"/>
        <end position="419"/>
    </location>
</feature>
<sequence length="425" mass="46915">MLPPTSGVYSQSPGEPAVFRRFEEPQYTEDPSFRVHSPTSFSKATEFSAFPHKTTGEEPTTASKEIMCFSLTYGLGMISLLILPPLMQAVSMLTNLTYKLFLPIYIPYLIIAASASFLVAYALVVTCFFWCCRREGRTQHTLVLSLGSVLTLLAIVMLLMAGVIDSEVNTVVYDLVEECGSSTVSSGLYEYWSSMNVVRQSEDCANLVSVTECDGFYEEEPYTAYLKNIEVNLMCSGVCVPIPSSPVGLLQSGGGRVRKRTRKSLQALKGTMLIPGGPADGPNQVKPSLMAKRYVPVHGSRGNLSLVQVGNNRVNATYPPTLFSHNNYQSSCSAMAGYELKYKVLGTVSLMYFEGICILIAVIVFGFAMFAIMSNCEPSIVHRLRWGDRPFLKDMNMNLARAKEALRRSDEQRRKAQKHVGAVLI</sequence>
<reference evidence="3" key="1">
    <citation type="submission" date="2021-01" db="EMBL/GenBank/DDBJ databases">
        <authorList>
            <person name="Corre E."/>
            <person name="Pelletier E."/>
            <person name="Niang G."/>
            <person name="Scheremetjew M."/>
            <person name="Finn R."/>
            <person name="Kale V."/>
            <person name="Holt S."/>
            <person name="Cochrane G."/>
            <person name="Meng A."/>
            <person name="Brown T."/>
            <person name="Cohen L."/>
        </authorList>
    </citation>
    <scope>NUCLEOTIDE SEQUENCE</scope>
</reference>
<evidence type="ECO:0000256" key="2">
    <source>
        <dbReference type="SAM" id="Phobius"/>
    </source>
</evidence>